<dbReference type="GeneID" id="36321601"/>
<dbReference type="VEuPathDB" id="MicrosporidiaDB:G9O61_00g012300"/>
<gene>
    <name evidence="1" type="ORF">AAJ76_910005001</name>
</gene>
<evidence type="ECO:0000313" key="1">
    <source>
        <dbReference type="EMBL" id="KKO74267.1"/>
    </source>
</evidence>
<dbReference type="RefSeq" id="XP_024330009.1">
    <property type="nucleotide sequence ID" value="XM_024476645.1"/>
</dbReference>
<reference evidence="1 2" key="1">
    <citation type="journal article" date="2015" name="Environ. Microbiol.">
        <title>Genome analyses suggest the presence of polyploidy and recent human-driven expansions in eight global populations of the honeybee pathogen Nosema ceranae.</title>
        <authorList>
            <person name="Pelin A."/>
            <person name="Selman M."/>
            <person name="Aris-Brosou S."/>
            <person name="Farinelli L."/>
            <person name="Corradi N."/>
        </authorList>
    </citation>
    <scope>NUCLEOTIDE SEQUENCE [LARGE SCALE GENOMIC DNA]</scope>
    <source>
        <strain evidence="1 2">PA08 1199</strain>
    </source>
</reference>
<dbReference type="EMBL" id="JPQZ01000091">
    <property type="protein sequence ID" value="KKO74267.1"/>
    <property type="molecule type" value="Genomic_DNA"/>
</dbReference>
<keyword evidence="2" id="KW-1185">Reference proteome</keyword>
<name>A0A0F9YNG5_9MICR</name>
<proteinExistence type="predicted"/>
<comment type="caution">
    <text evidence="1">The sequence shown here is derived from an EMBL/GenBank/DDBJ whole genome shotgun (WGS) entry which is preliminary data.</text>
</comment>
<accession>A0A0F9YNG5</accession>
<evidence type="ECO:0000313" key="2">
    <source>
        <dbReference type="Proteomes" id="UP000034350"/>
    </source>
</evidence>
<protein>
    <submittedName>
        <fullName evidence="1">Uncharacterized protein</fullName>
    </submittedName>
</protein>
<dbReference type="Proteomes" id="UP000034350">
    <property type="component" value="Unassembled WGS sequence"/>
</dbReference>
<organism evidence="1 2">
    <name type="scientific">Vairimorpha ceranae</name>
    <dbReference type="NCBI Taxonomy" id="40302"/>
    <lineage>
        <taxon>Eukaryota</taxon>
        <taxon>Fungi</taxon>
        <taxon>Fungi incertae sedis</taxon>
        <taxon>Microsporidia</taxon>
        <taxon>Nosematidae</taxon>
        <taxon>Vairimorpha</taxon>
    </lineage>
</organism>
<dbReference type="AlphaFoldDB" id="A0A0F9YNG5"/>
<dbReference type="VEuPathDB" id="MicrosporidiaDB:AAJ76_910005001"/>
<sequence>MPMNNFNVLFWMSCIYPSQIIPVVPEIHKMYEIDLKSISPAKYDFFIKNYFLSNENIPIITEVRSPRSNIQGFVCIHFNRVTDTYIKSLYCFSKDFTNIDQIFDQLYFTKAIGQHNILSIQIPSMLFNNALESQYSIIVKKIFKNIREIDLIMQNDYVEFLLFNKLDMILSSRQLLEELTNRSGSGIRHSLENEDYILAFFDRDYDKIISFINEFILLLQGDGEVLKRELPMFLINFIKNNLNTFWKDELMLSNKDFDTFKDIHLLNCFFLDLANLFDLTEDQNHKFELFDHDQCIGSLFGHSLVTVLMHFQEDIDEKNLKCFVYDKKKNVLKYKIIVDSTKRIIFFMLDLRYLKESNIRQIDCIVQTPQNRYQSCDINLIEYLE</sequence>
<dbReference type="VEuPathDB" id="MicrosporidiaDB:NCER_101806"/>